<name>A0A2K9NHT4_9PROT</name>
<dbReference type="InterPro" id="IPR002525">
    <property type="entry name" value="Transp_IS110-like_N"/>
</dbReference>
<dbReference type="NCBIfam" id="NF033542">
    <property type="entry name" value="transpos_IS110"/>
    <property type="match status" value="1"/>
</dbReference>
<proteinExistence type="predicted"/>
<protein>
    <submittedName>
        <fullName evidence="1">IS110 family transposase</fullName>
    </submittedName>
</protein>
<dbReference type="RefSeq" id="WP_102114181.1">
    <property type="nucleotide sequence ID" value="NZ_BMGN01000010.1"/>
</dbReference>
<dbReference type="Proteomes" id="UP000234752">
    <property type="component" value="Chromosome eg_2"/>
</dbReference>
<sequence>MSVQMIGPKIAKSVFQVHDVDNAGQPVLRKRLAKGQLAGFFAKLPPCIVGVEARSSAHHWARELTRLGDEVRLIPPQHVKPYVKRNKTDAADAGAICEAVGRPTMRFVPIKSVSQQAVLALHHTRALLVRQRTATVNALRGVLGEFGLVAGKGAARLEDLRRRLAQANKDTVPVDARQAITSLFEHVDQLRERAEAVEAEILTWHKANAVSRRLAEIPGIGPLTASALVAAVGNRKQFQSSRHFAAWLGLTPRIRASGDRQRIGAISKGGDRYLRTLLIHGARALVGLTKRPGVALRPWLATLVGRRPFPVAATAVAHKTARIVWAMLSREAAFRPWTPAMAA</sequence>
<reference evidence="1 2" key="1">
    <citation type="submission" date="2017-12" db="EMBL/GenBank/DDBJ databases">
        <title>Genomes of bacteria within cyanobacterial aggregates.</title>
        <authorList>
            <person name="Cai H."/>
        </authorList>
    </citation>
    <scope>NUCLEOTIDE SEQUENCE [LARGE SCALE GENOMIC DNA]</scope>
    <source>
        <strain evidence="1 2">TH16</strain>
    </source>
</reference>
<organism evidence="1 2">
    <name type="scientific">Niveispirillum cyanobacteriorum</name>
    <dbReference type="NCBI Taxonomy" id="1612173"/>
    <lineage>
        <taxon>Bacteria</taxon>
        <taxon>Pseudomonadati</taxon>
        <taxon>Pseudomonadota</taxon>
        <taxon>Alphaproteobacteria</taxon>
        <taxon>Rhodospirillales</taxon>
        <taxon>Azospirillaceae</taxon>
        <taxon>Niveispirillum</taxon>
    </lineage>
</organism>
<dbReference type="EMBL" id="CP025612">
    <property type="protein sequence ID" value="AUN32648.1"/>
    <property type="molecule type" value="Genomic_DNA"/>
</dbReference>
<dbReference type="KEGG" id="ncb:C0V82_20220"/>
<dbReference type="InterPro" id="IPR003346">
    <property type="entry name" value="Transposase_20"/>
</dbReference>
<dbReference type="InterPro" id="IPR047650">
    <property type="entry name" value="Transpos_IS110"/>
</dbReference>
<accession>A0A2K9NHT4</accession>
<gene>
    <name evidence="1" type="ORF">C0V82_20220</name>
</gene>
<dbReference type="PANTHER" id="PTHR33055">
    <property type="entry name" value="TRANSPOSASE FOR INSERTION SEQUENCE ELEMENT IS1111A"/>
    <property type="match status" value="1"/>
</dbReference>
<evidence type="ECO:0000313" key="1">
    <source>
        <dbReference type="EMBL" id="AUN32648.1"/>
    </source>
</evidence>
<evidence type="ECO:0000313" key="2">
    <source>
        <dbReference type="Proteomes" id="UP000234752"/>
    </source>
</evidence>
<dbReference type="PANTHER" id="PTHR33055:SF3">
    <property type="entry name" value="PUTATIVE TRANSPOSASE FOR IS117-RELATED"/>
    <property type="match status" value="1"/>
</dbReference>
<keyword evidence="2" id="KW-1185">Reference proteome</keyword>
<dbReference type="GO" id="GO:0006313">
    <property type="term" value="P:DNA transposition"/>
    <property type="evidence" value="ECO:0007669"/>
    <property type="project" value="InterPro"/>
</dbReference>
<dbReference type="GO" id="GO:0004803">
    <property type="term" value="F:transposase activity"/>
    <property type="evidence" value="ECO:0007669"/>
    <property type="project" value="InterPro"/>
</dbReference>
<dbReference type="OrthoDB" id="5289737at2"/>
<dbReference type="Pfam" id="PF02371">
    <property type="entry name" value="Transposase_20"/>
    <property type="match status" value="1"/>
</dbReference>
<dbReference type="AlphaFoldDB" id="A0A2K9NHT4"/>
<dbReference type="Pfam" id="PF01548">
    <property type="entry name" value="DEDD_Tnp_IS110"/>
    <property type="match status" value="1"/>
</dbReference>
<dbReference type="GO" id="GO:0003677">
    <property type="term" value="F:DNA binding"/>
    <property type="evidence" value="ECO:0007669"/>
    <property type="project" value="InterPro"/>
</dbReference>